<gene>
    <name evidence="1" type="ORF">GSMUA_63510.1</name>
</gene>
<dbReference type="AlphaFoldDB" id="A0A804I0L4"/>
<evidence type="ECO:0000313" key="3">
    <source>
        <dbReference type="Proteomes" id="UP000012960"/>
    </source>
</evidence>
<proteinExistence type="predicted"/>
<accession>A0A804I0L4</accession>
<dbReference type="Gramene" id="Ma02_t08390.1">
    <property type="protein sequence ID" value="Ma02_p08390.1"/>
    <property type="gene ID" value="Ma02_g08390"/>
</dbReference>
<dbReference type="InParanoid" id="A0A804I0L4"/>
<evidence type="ECO:0000313" key="1">
    <source>
        <dbReference type="EMBL" id="CAG1861457.1"/>
    </source>
</evidence>
<sequence>MFLAKRQDEIGVREGLRLGPFFQKKMLSPCKYFTVSHILIIFTIKPIKNLEVTELPQY</sequence>
<reference evidence="2" key="2">
    <citation type="submission" date="2021-05" db="UniProtKB">
        <authorList>
            <consortium name="EnsemblPlants"/>
        </authorList>
    </citation>
    <scope>IDENTIFICATION</scope>
    <source>
        <strain evidence="2">subsp. malaccensis</strain>
    </source>
</reference>
<keyword evidence="3" id="KW-1185">Reference proteome</keyword>
<name>A0A804I0L4_MUSAM</name>
<dbReference type="Proteomes" id="UP000012960">
    <property type="component" value="Unplaced"/>
</dbReference>
<evidence type="ECO:0000313" key="2">
    <source>
        <dbReference type="EnsemblPlants" id="Ma02_p08390.1"/>
    </source>
</evidence>
<protein>
    <submittedName>
        <fullName evidence="1">(wild Malaysian banana) hypothetical protein</fullName>
    </submittedName>
</protein>
<dbReference type="EMBL" id="HG996467">
    <property type="protein sequence ID" value="CAG1861457.1"/>
    <property type="molecule type" value="Genomic_DNA"/>
</dbReference>
<organism evidence="2 3">
    <name type="scientific">Musa acuminata subsp. malaccensis</name>
    <name type="common">Wild banana</name>
    <name type="synonym">Musa malaccensis</name>
    <dbReference type="NCBI Taxonomy" id="214687"/>
    <lineage>
        <taxon>Eukaryota</taxon>
        <taxon>Viridiplantae</taxon>
        <taxon>Streptophyta</taxon>
        <taxon>Embryophyta</taxon>
        <taxon>Tracheophyta</taxon>
        <taxon>Spermatophyta</taxon>
        <taxon>Magnoliopsida</taxon>
        <taxon>Liliopsida</taxon>
        <taxon>Zingiberales</taxon>
        <taxon>Musaceae</taxon>
        <taxon>Musa</taxon>
    </lineage>
</organism>
<dbReference type="EnsemblPlants" id="Ma02_t08390.1">
    <property type="protein sequence ID" value="Ma02_p08390.1"/>
    <property type="gene ID" value="Ma02_g08390"/>
</dbReference>
<reference evidence="1" key="1">
    <citation type="submission" date="2021-03" db="EMBL/GenBank/DDBJ databases">
        <authorList>
            <consortium name="Genoscope - CEA"/>
            <person name="William W."/>
        </authorList>
    </citation>
    <scope>NUCLEOTIDE SEQUENCE</scope>
    <source>
        <strain evidence="1">Doubled-haploid Pahang</strain>
    </source>
</reference>